<keyword evidence="3" id="KW-1185">Reference proteome</keyword>
<proteinExistence type="predicted"/>
<gene>
    <name evidence="2" type="ORF">C8R41DRAFT_489694</name>
</gene>
<accession>A0ABQ8VAM9</accession>
<feature type="compositionally biased region" description="Polar residues" evidence="1">
    <location>
        <begin position="197"/>
        <end position="212"/>
    </location>
</feature>
<evidence type="ECO:0000313" key="2">
    <source>
        <dbReference type="EMBL" id="KAJ4480748.1"/>
    </source>
</evidence>
<dbReference type="Proteomes" id="UP001150217">
    <property type="component" value="Unassembled WGS sequence"/>
</dbReference>
<feature type="region of interest" description="Disordered" evidence="1">
    <location>
        <begin position="119"/>
        <end position="149"/>
    </location>
</feature>
<name>A0ABQ8VAM9_9AGAR</name>
<evidence type="ECO:0000313" key="3">
    <source>
        <dbReference type="Proteomes" id="UP001150217"/>
    </source>
</evidence>
<dbReference type="EMBL" id="JANVFT010000060">
    <property type="protein sequence ID" value="KAJ4480748.1"/>
    <property type="molecule type" value="Genomic_DNA"/>
</dbReference>
<sequence>MPEVFGSSAASDCNSMSCISEFAHAGDLSTTPRLQCQASVNLPSEIQQDLEILAGQEIFIQRISDSTRNPLPTGWTLASLEDHIDYVLRRRMIQGDDRSESGFPSAVDDSHPVETQEHFQSFASSSSSMSNARRHACSHAEITPPSVTALGRSSSLSLAESYRHVPHQREVMNTPSLPWVPASPLTASQPSPKPLSRPSSENSIQESTNQQRHAARAAVQGAVEPAAGSSRTGSQSARPKPYTRKKPGEHEPDFVLVREPGHCDQVCQWVMETDQLGNALTICGEAFTFNEGAKVHLQSHRNVDNVHMNDDGSEFEAAGNRKIRCGWLGIENPLFAVWRHCETGRRGEEA</sequence>
<feature type="compositionally biased region" description="Low complexity" evidence="1">
    <location>
        <begin position="121"/>
        <end position="130"/>
    </location>
</feature>
<organism evidence="2 3">
    <name type="scientific">Lentinula lateritia</name>
    <dbReference type="NCBI Taxonomy" id="40482"/>
    <lineage>
        <taxon>Eukaryota</taxon>
        <taxon>Fungi</taxon>
        <taxon>Dikarya</taxon>
        <taxon>Basidiomycota</taxon>
        <taxon>Agaricomycotina</taxon>
        <taxon>Agaricomycetes</taxon>
        <taxon>Agaricomycetidae</taxon>
        <taxon>Agaricales</taxon>
        <taxon>Marasmiineae</taxon>
        <taxon>Omphalotaceae</taxon>
        <taxon>Lentinula</taxon>
    </lineage>
</organism>
<protein>
    <recommendedName>
        <fullName evidence="4">C2H2-type domain-containing protein</fullName>
    </recommendedName>
</protein>
<feature type="region of interest" description="Disordered" evidence="1">
    <location>
        <begin position="174"/>
        <end position="249"/>
    </location>
</feature>
<comment type="caution">
    <text evidence="2">The sequence shown here is derived from an EMBL/GenBank/DDBJ whole genome shotgun (WGS) entry which is preliminary data.</text>
</comment>
<reference evidence="2" key="1">
    <citation type="submission" date="2022-08" db="EMBL/GenBank/DDBJ databases">
        <title>A Global Phylogenomic Analysis of the Shiitake Genus Lentinula.</title>
        <authorList>
            <consortium name="DOE Joint Genome Institute"/>
            <person name="Sierra-Patev S."/>
            <person name="Min B."/>
            <person name="Naranjo-Ortiz M."/>
            <person name="Looney B."/>
            <person name="Konkel Z."/>
            <person name="Slot J.C."/>
            <person name="Sakamoto Y."/>
            <person name="Steenwyk J.L."/>
            <person name="Rokas A."/>
            <person name="Carro J."/>
            <person name="Camarero S."/>
            <person name="Ferreira P."/>
            <person name="Molpeceres G."/>
            <person name="Ruiz-Duenas F.J."/>
            <person name="Serrano A."/>
            <person name="Henrissat B."/>
            <person name="Drula E."/>
            <person name="Hughes K.W."/>
            <person name="Mata J.L."/>
            <person name="Ishikawa N.K."/>
            <person name="Vargas-Isla R."/>
            <person name="Ushijima S."/>
            <person name="Smith C.A."/>
            <person name="Ahrendt S."/>
            <person name="Andreopoulos W."/>
            <person name="He G."/>
            <person name="Labutti K."/>
            <person name="Lipzen A."/>
            <person name="Ng V."/>
            <person name="Riley R."/>
            <person name="Sandor L."/>
            <person name="Barry K."/>
            <person name="Martinez A.T."/>
            <person name="Xiao Y."/>
            <person name="Gibbons J.G."/>
            <person name="Terashima K."/>
            <person name="Grigoriev I.V."/>
            <person name="Hibbett D.S."/>
        </authorList>
    </citation>
    <scope>NUCLEOTIDE SEQUENCE</scope>
    <source>
        <strain evidence="2">RHP3577 ss4</strain>
    </source>
</reference>
<evidence type="ECO:0000256" key="1">
    <source>
        <dbReference type="SAM" id="MobiDB-lite"/>
    </source>
</evidence>
<evidence type="ECO:0008006" key="4">
    <source>
        <dbReference type="Google" id="ProtNLM"/>
    </source>
</evidence>